<dbReference type="EMBL" id="LR877152">
    <property type="protein sequence ID" value="CAD2217094.1"/>
    <property type="molecule type" value="Genomic_DNA"/>
</dbReference>
<dbReference type="OrthoDB" id="270821at2759"/>
<keyword evidence="2" id="KW-1185">Reference proteome</keyword>
<accession>A0A7G2CE00</accession>
<dbReference type="Proteomes" id="UP000515908">
    <property type="component" value="Chromosome 08"/>
</dbReference>
<gene>
    <name evidence="1" type="ORF">ADEAN_000457200</name>
</gene>
<dbReference type="VEuPathDB" id="TriTrypDB:ADEAN_000457200"/>
<organism evidence="1 2">
    <name type="scientific">Angomonas deanei</name>
    <dbReference type="NCBI Taxonomy" id="59799"/>
    <lineage>
        <taxon>Eukaryota</taxon>
        <taxon>Discoba</taxon>
        <taxon>Euglenozoa</taxon>
        <taxon>Kinetoplastea</taxon>
        <taxon>Metakinetoplastina</taxon>
        <taxon>Trypanosomatida</taxon>
        <taxon>Trypanosomatidae</taxon>
        <taxon>Strigomonadinae</taxon>
        <taxon>Angomonas</taxon>
    </lineage>
</organism>
<evidence type="ECO:0000313" key="1">
    <source>
        <dbReference type="EMBL" id="CAD2217094.1"/>
    </source>
</evidence>
<evidence type="ECO:0000313" key="2">
    <source>
        <dbReference type="Proteomes" id="UP000515908"/>
    </source>
</evidence>
<reference evidence="1 2" key="1">
    <citation type="submission" date="2020-08" db="EMBL/GenBank/DDBJ databases">
        <authorList>
            <person name="Newling K."/>
            <person name="Davey J."/>
            <person name="Forrester S."/>
        </authorList>
    </citation>
    <scope>NUCLEOTIDE SEQUENCE [LARGE SCALE GENOMIC DNA]</scope>
    <source>
        <strain evidence="2">Crithidia deanei Carvalho (ATCC PRA-265)</strain>
    </source>
</reference>
<dbReference type="AlphaFoldDB" id="A0A7G2CE00"/>
<proteinExistence type="predicted"/>
<sequence length="73" mass="8431">MSVSIKDLNDKLTKQPYVSGYTPSRDDEKAFKQIFGDNVNVIQWASRMASYYPVEREQMAAESNKRSETDSDY</sequence>
<name>A0A7G2CE00_9TRYP</name>
<protein>
    <submittedName>
        <fullName evidence="1">Uncharacterized protein</fullName>
    </submittedName>
</protein>